<reference evidence="6" key="2">
    <citation type="submission" date="2016-11" db="UniProtKB">
        <authorList>
            <consortium name="WormBaseParasite"/>
        </authorList>
    </citation>
    <scope>IDENTIFICATION</scope>
</reference>
<comment type="caution">
    <text evidence="2">Lacks conserved residue(s) required for the propagation of feature annotation.</text>
</comment>
<dbReference type="InterPro" id="IPR000859">
    <property type="entry name" value="CUB_dom"/>
</dbReference>
<dbReference type="SUPFAM" id="SSF49854">
    <property type="entry name" value="Spermadhesin, CUB domain"/>
    <property type="match status" value="1"/>
</dbReference>
<evidence type="ECO:0000256" key="1">
    <source>
        <dbReference type="ARBA" id="ARBA00023157"/>
    </source>
</evidence>
<evidence type="ECO:0000256" key="3">
    <source>
        <dbReference type="SAM" id="SignalP"/>
    </source>
</evidence>
<name>A0A1I7V7Y7_LOALO</name>
<keyword evidence="1" id="KW-1015">Disulfide bond</keyword>
<evidence type="ECO:0000256" key="2">
    <source>
        <dbReference type="PROSITE-ProRule" id="PRU00059"/>
    </source>
</evidence>
<dbReference type="Pfam" id="PF00431">
    <property type="entry name" value="CUB"/>
    <property type="match status" value="1"/>
</dbReference>
<feature type="chain" id="PRO_5009309982" evidence="3">
    <location>
        <begin position="21"/>
        <end position="132"/>
    </location>
</feature>
<dbReference type="Proteomes" id="UP000095285">
    <property type="component" value="Unassembled WGS sequence"/>
</dbReference>
<proteinExistence type="predicted"/>
<keyword evidence="3" id="KW-0732">Signal</keyword>
<protein>
    <submittedName>
        <fullName evidence="6">CUB domain-containing protein</fullName>
    </submittedName>
</protein>
<dbReference type="WBParaSite" id="EN70_1085">
    <property type="protein sequence ID" value="EN70_1085"/>
    <property type="gene ID" value="EN70_1085"/>
</dbReference>
<evidence type="ECO:0000313" key="6">
    <source>
        <dbReference type="WBParaSite" id="EN70_1085"/>
    </source>
</evidence>
<sequence>MSCSWLPIHFITSFIFITNAVCNGKVNGVGTNHLDPCKCRSANFGVDVLAGELKSPGYPINYCNNLNCKYEIDAVPGQSIHLSIVSFETELRHDLLEIHQTFIFANNQYSARIAIGEDCVYCCFFLPYSLFP</sequence>
<dbReference type="InterPro" id="IPR035914">
    <property type="entry name" value="Sperma_CUB_dom_sf"/>
</dbReference>
<evidence type="ECO:0000259" key="4">
    <source>
        <dbReference type="PROSITE" id="PS01180"/>
    </source>
</evidence>
<dbReference type="PROSITE" id="PS01180">
    <property type="entry name" value="CUB"/>
    <property type="match status" value="1"/>
</dbReference>
<organism evidence="5 6">
    <name type="scientific">Loa loa</name>
    <name type="common">Eye worm</name>
    <name type="synonym">Filaria loa</name>
    <dbReference type="NCBI Taxonomy" id="7209"/>
    <lineage>
        <taxon>Eukaryota</taxon>
        <taxon>Metazoa</taxon>
        <taxon>Ecdysozoa</taxon>
        <taxon>Nematoda</taxon>
        <taxon>Chromadorea</taxon>
        <taxon>Rhabditida</taxon>
        <taxon>Spirurina</taxon>
        <taxon>Spiruromorpha</taxon>
        <taxon>Filarioidea</taxon>
        <taxon>Onchocercidae</taxon>
        <taxon>Loa</taxon>
    </lineage>
</organism>
<dbReference type="STRING" id="7209.A0A1I7V7Y7"/>
<feature type="signal peptide" evidence="3">
    <location>
        <begin position="1"/>
        <end position="20"/>
    </location>
</feature>
<feature type="domain" description="CUB" evidence="4">
    <location>
        <begin position="22"/>
        <end position="119"/>
    </location>
</feature>
<evidence type="ECO:0000313" key="5">
    <source>
        <dbReference type="Proteomes" id="UP000095285"/>
    </source>
</evidence>
<keyword evidence="5" id="KW-1185">Reference proteome</keyword>
<reference evidence="5" key="1">
    <citation type="submission" date="2012-04" db="EMBL/GenBank/DDBJ databases">
        <title>The Genome Sequence of Loa loa.</title>
        <authorList>
            <consortium name="The Broad Institute Genome Sequencing Platform"/>
            <consortium name="Broad Institute Genome Sequencing Center for Infectious Disease"/>
            <person name="Nutman T.B."/>
            <person name="Fink D.L."/>
            <person name="Russ C."/>
            <person name="Young S."/>
            <person name="Zeng Q."/>
            <person name="Gargeya S."/>
            <person name="Alvarado L."/>
            <person name="Berlin A."/>
            <person name="Chapman S.B."/>
            <person name="Chen Z."/>
            <person name="Freedman E."/>
            <person name="Gellesch M."/>
            <person name="Goldberg J."/>
            <person name="Griggs A."/>
            <person name="Gujja S."/>
            <person name="Heilman E.R."/>
            <person name="Heiman D."/>
            <person name="Howarth C."/>
            <person name="Mehta T."/>
            <person name="Neiman D."/>
            <person name="Pearson M."/>
            <person name="Roberts A."/>
            <person name="Saif S."/>
            <person name="Shea T."/>
            <person name="Shenoy N."/>
            <person name="Sisk P."/>
            <person name="Stolte C."/>
            <person name="Sykes S."/>
            <person name="White J."/>
            <person name="Yandava C."/>
            <person name="Haas B."/>
            <person name="Henn M.R."/>
            <person name="Nusbaum C."/>
            <person name="Birren B."/>
        </authorList>
    </citation>
    <scope>NUCLEOTIDE SEQUENCE [LARGE SCALE GENOMIC DNA]</scope>
</reference>
<dbReference type="Gene3D" id="2.60.120.290">
    <property type="entry name" value="Spermadhesin, CUB domain"/>
    <property type="match status" value="1"/>
</dbReference>
<accession>A0A1I7V7Y7</accession>
<dbReference type="CDD" id="cd00041">
    <property type="entry name" value="CUB"/>
    <property type="match status" value="1"/>
</dbReference>
<dbReference type="AlphaFoldDB" id="A0A1I7V7Y7"/>